<protein>
    <submittedName>
        <fullName evidence="5">Roadblock-related dynein light chain</fullName>
    </submittedName>
    <submittedName>
        <fullName evidence="6">Roadblock-related_dynein light chain</fullName>
    </submittedName>
</protein>
<dbReference type="Proteomes" id="UP001642409">
    <property type="component" value="Unassembled WGS sequence"/>
</dbReference>
<comment type="similarity">
    <text evidence="1">Belongs to the GAMAD family.</text>
</comment>
<evidence type="ECO:0000313" key="3">
    <source>
        <dbReference type="EMBL" id="CAI9923564.1"/>
    </source>
</evidence>
<reference evidence="6 9" key="2">
    <citation type="submission" date="2024-07" db="EMBL/GenBank/DDBJ databases">
        <authorList>
            <person name="Akdeniz Z."/>
        </authorList>
    </citation>
    <scope>NUCLEOTIDE SEQUENCE [LARGE SCALE GENOMIC DNA]</scope>
</reference>
<sequence>MSSDVDEYLKAITQCKGVDKIIIMSGDGFPIKTTVVNEDITQYTYTFWHLAKKVQQLVKTIDINDDVRLVRFRSKKNETLMALDNQYVMIIIQNPKVE</sequence>
<organism evidence="5">
    <name type="scientific">Hexamita inflata</name>
    <dbReference type="NCBI Taxonomy" id="28002"/>
    <lineage>
        <taxon>Eukaryota</taxon>
        <taxon>Metamonada</taxon>
        <taxon>Diplomonadida</taxon>
        <taxon>Hexamitidae</taxon>
        <taxon>Hexamitinae</taxon>
        <taxon>Hexamita</taxon>
    </lineage>
</organism>
<proteinExistence type="inferred from homology"/>
<evidence type="ECO:0000313" key="9">
    <source>
        <dbReference type="Proteomes" id="UP001642409"/>
    </source>
</evidence>
<evidence type="ECO:0000313" key="8">
    <source>
        <dbReference type="EMBL" id="CAL6107494.1"/>
    </source>
</evidence>
<dbReference type="Pfam" id="PF03259">
    <property type="entry name" value="Robl_LC7"/>
    <property type="match status" value="1"/>
</dbReference>
<dbReference type="Gene3D" id="3.30.450.30">
    <property type="entry name" value="Dynein light chain 2a, cytoplasmic"/>
    <property type="match status" value="1"/>
</dbReference>
<evidence type="ECO:0000313" key="4">
    <source>
        <dbReference type="EMBL" id="CAI9930332.1"/>
    </source>
</evidence>
<dbReference type="EMBL" id="CATOUU010000284">
    <property type="protein sequence ID" value="CAI9923564.1"/>
    <property type="molecule type" value="Genomic_DNA"/>
</dbReference>
<dbReference type="EMBL" id="CAXDID020000212">
    <property type="protein sequence ID" value="CAL6057066.1"/>
    <property type="molecule type" value="Genomic_DNA"/>
</dbReference>
<name>A0AA86V6C7_9EUKA</name>
<accession>A0AA86V6C7</accession>
<evidence type="ECO:0000313" key="5">
    <source>
        <dbReference type="EMBL" id="CAI9978027.1"/>
    </source>
</evidence>
<dbReference type="EMBL" id="CATOUU010000461">
    <property type="protein sequence ID" value="CAI9930332.1"/>
    <property type="molecule type" value="Genomic_DNA"/>
</dbReference>
<dbReference type="EMBL" id="CAXDID020000636">
    <property type="protein sequence ID" value="CAL6107494.1"/>
    <property type="molecule type" value="Genomic_DNA"/>
</dbReference>
<gene>
    <name evidence="3" type="ORF">HINF_LOCUS11209</name>
    <name evidence="4" type="ORF">HINF_LOCUS17977</name>
    <name evidence="6" type="ORF">HINF_LOCUS47329</name>
    <name evidence="5" type="ORF">HINF_LOCUS65672</name>
    <name evidence="7" type="ORF">HINF_LOCUS71164</name>
    <name evidence="8" type="ORF">HINF_LOCUS74518</name>
</gene>
<comment type="caution">
    <text evidence="5">The sequence shown here is derived from an EMBL/GenBank/DDBJ whole genome shotgun (WGS) entry which is preliminary data.</text>
</comment>
<reference evidence="5" key="1">
    <citation type="submission" date="2023-06" db="EMBL/GenBank/DDBJ databases">
        <authorList>
            <person name="Kurt Z."/>
        </authorList>
    </citation>
    <scope>NUCLEOTIDE SEQUENCE</scope>
</reference>
<evidence type="ECO:0000256" key="1">
    <source>
        <dbReference type="ARBA" id="ARBA00007191"/>
    </source>
</evidence>
<dbReference type="PANTHER" id="PTHR10779">
    <property type="entry name" value="DYNEIN LIGHT CHAIN ROADBLOCK"/>
    <property type="match status" value="1"/>
</dbReference>
<dbReference type="EMBL" id="CAXDID020000543">
    <property type="protein sequence ID" value="CAL6101382.1"/>
    <property type="molecule type" value="Genomic_DNA"/>
</dbReference>
<dbReference type="InterPro" id="IPR004942">
    <property type="entry name" value="Roadblock/LAMTOR2_dom"/>
</dbReference>
<evidence type="ECO:0000313" key="7">
    <source>
        <dbReference type="EMBL" id="CAL6101382.1"/>
    </source>
</evidence>
<evidence type="ECO:0000259" key="2">
    <source>
        <dbReference type="SMART" id="SM00960"/>
    </source>
</evidence>
<dbReference type="SMART" id="SM00960">
    <property type="entry name" value="Robl_LC7"/>
    <property type="match status" value="1"/>
</dbReference>
<keyword evidence="9" id="KW-1185">Reference proteome</keyword>
<dbReference type="AlphaFoldDB" id="A0AA86V6C7"/>
<feature type="domain" description="Roadblock/LAMTOR2" evidence="2">
    <location>
        <begin position="5"/>
        <end position="93"/>
    </location>
</feature>
<evidence type="ECO:0000313" key="6">
    <source>
        <dbReference type="EMBL" id="CAL6057066.1"/>
    </source>
</evidence>
<dbReference type="SUPFAM" id="SSF103196">
    <property type="entry name" value="Roadblock/LC7 domain"/>
    <property type="match status" value="1"/>
</dbReference>
<dbReference type="EMBL" id="CATOUU010001182">
    <property type="protein sequence ID" value="CAI9978027.1"/>
    <property type="molecule type" value="Genomic_DNA"/>
</dbReference>